<keyword evidence="2" id="KW-1185">Reference proteome</keyword>
<reference evidence="1 2" key="1">
    <citation type="journal article" date="2019" name="Int. J. Syst. Evol. Microbiol.">
        <title>The Global Catalogue of Microorganisms (GCM) 10K type strain sequencing project: providing services to taxonomists for standard genome sequencing and annotation.</title>
        <authorList>
            <consortium name="The Broad Institute Genomics Platform"/>
            <consortium name="The Broad Institute Genome Sequencing Center for Infectious Disease"/>
            <person name="Wu L."/>
            <person name="Ma J."/>
        </authorList>
    </citation>
    <scope>NUCLEOTIDE SEQUENCE [LARGE SCALE GENOMIC DNA]</scope>
    <source>
        <strain evidence="1 2">DT92</strain>
    </source>
</reference>
<comment type="caution">
    <text evidence="1">The sequence shown here is derived from an EMBL/GenBank/DDBJ whole genome shotgun (WGS) entry which is preliminary data.</text>
</comment>
<protein>
    <submittedName>
        <fullName evidence="1">Uncharacterized protein</fullName>
    </submittedName>
</protein>
<accession>A0ABD5XSI2</accession>
<proteinExistence type="predicted"/>
<evidence type="ECO:0000313" key="1">
    <source>
        <dbReference type="EMBL" id="MFC7138057.1"/>
    </source>
</evidence>
<dbReference type="AlphaFoldDB" id="A0ABD5XSI2"/>
<gene>
    <name evidence="1" type="ORF">ACFQRB_19485</name>
</gene>
<evidence type="ECO:0000313" key="2">
    <source>
        <dbReference type="Proteomes" id="UP001596368"/>
    </source>
</evidence>
<dbReference type="EMBL" id="JBHSZG010000008">
    <property type="protein sequence ID" value="MFC7138057.1"/>
    <property type="molecule type" value="Genomic_DNA"/>
</dbReference>
<organism evidence="1 2">
    <name type="scientific">Halobaculum litoreum</name>
    <dbReference type="NCBI Taxonomy" id="3031998"/>
    <lineage>
        <taxon>Archaea</taxon>
        <taxon>Methanobacteriati</taxon>
        <taxon>Methanobacteriota</taxon>
        <taxon>Stenosarchaea group</taxon>
        <taxon>Halobacteria</taxon>
        <taxon>Halobacteriales</taxon>
        <taxon>Haloferacaceae</taxon>
        <taxon>Halobaculum</taxon>
    </lineage>
</organism>
<name>A0ABD5XSI2_9EURY</name>
<dbReference type="Proteomes" id="UP001596368">
    <property type="component" value="Unassembled WGS sequence"/>
</dbReference>
<sequence length="91" mass="10155">MPTYTTSVHESITEVNRREWNAVVAHQSDTGCVFERYEWIEAYEDATGAAARHVEVRADGTLVGVHPTFVRPLPGTPFRFLGPRNRAPTAS</sequence>